<keyword evidence="3" id="KW-0175">Coiled coil</keyword>
<dbReference type="PANTHER" id="PTHR30097:SF4">
    <property type="entry name" value="SLR6042 PROTEIN"/>
    <property type="match status" value="1"/>
</dbReference>
<evidence type="ECO:0000259" key="5">
    <source>
        <dbReference type="Pfam" id="PF25973"/>
    </source>
</evidence>
<proteinExistence type="inferred from homology"/>
<dbReference type="PROSITE" id="PS51257">
    <property type="entry name" value="PROKAR_LIPOPROTEIN"/>
    <property type="match status" value="1"/>
</dbReference>
<feature type="coiled-coil region" evidence="3">
    <location>
        <begin position="104"/>
        <end position="131"/>
    </location>
</feature>
<dbReference type="Gene3D" id="2.40.420.20">
    <property type="match status" value="1"/>
</dbReference>
<dbReference type="SUPFAM" id="SSF111369">
    <property type="entry name" value="HlyD-like secretion proteins"/>
    <property type="match status" value="1"/>
</dbReference>
<evidence type="ECO:0000256" key="2">
    <source>
        <dbReference type="ARBA" id="ARBA00022448"/>
    </source>
</evidence>
<reference evidence="6 7" key="1">
    <citation type="submission" date="2024-03" db="EMBL/GenBank/DDBJ databases">
        <title>Chitinophaga caseinilytica sp. nov., a casein hydrolysing bacterium isolated from forest soil.</title>
        <authorList>
            <person name="Lee D.S."/>
            <person name="Han D.M."/>
            <person name="Baek J.H."/>
            <person name="Choi D.G."/>
            <person name="Jeon J.H."/>
            <person name="Jeon C.O."/>
        </authorList>
    </citation>
    <scope>NUCLEOTIDE SEQUENCE [LARGE SCALE GENOMIC DNA]</scope>
    <source>
        <strain evidence="6 7">KACC 19118</strain>
    </source>
</reference>
<dbReference type="Pfam" id="PF25954">
    <property type="entry name" value="Beta-barrel_RND_2"/>
    <property type="match status" value="1"/>
</dbReference>
<feature type="domain" description="CusB-like beta-barrel" evidence="4">
    <location>
        <begin position="211"/>
        <end position="288"/>
    </location>
</feature>
<dbReference type="InterPro" id="IPR006143">
    <property type="entry name" value="RND_pump_MFP"/>
</dbReference>
<keyword evidence="2" id="KW-0813">Transport</keyword>
<evidence type="ECO:0000256" key="3">
    <source>
        <dbReference type="SAM" id="Coils"/>
    </source>
</evidence>
<name>A0ABZ2YZU5_9BACT</name>
<dbReference type="PANTHER" id="PTHR30097">
    <property type="entry name" value="CATION EFFLUX SYSTEM PROTEIN CUSB"/>
    <property type="match status" value="1"/>
</dbReference>
<dbReference type="Gene3D" id="2.40.30.170">
    <property type="match status" value="1"/>
</dbReference>
<evidence type="ECO:0000313" key="7">
    <source>
        <dbReference type="Proteomes" id="UP001449657"/>
    </source>
</evidence>
<keyword evidence="7" id="KW-1185">Reference proteome</keyword>
<dbReference type="Gene3D" id="2.40.50.100">
    <property type="match status" value="1"/>
</dbReference>
<dbReference type="RefSeq" id="WP_341840283.1">
    <property type="nucleotide sequence ID" value="NZ_CP149792.1"/>
</dbReference>
<accession>A0ABZ2YZU5</accession>
<dbReference type="InterPro" id="IPR058647">
    <property type="entry name" value="BSH_CzcB-like"/>
</dbReference>
<organism evidence="6 7">
    <name type="scientific">Chitinophaga caseinilytica</name>
    <dbReference type="NCBI Taxonomy" id="2267521"/>
    <lineage>
        <taxon>Bacteria</taxon>
        <taxon>Pseudomonadati</taxon>
        <taxon>Bacteroidota</taxon>
        <taxon>Chitinophagia</taxon>
        <taxon>Chitinophagales</taxon>
        <taxon>Chitinophagaceae</taxon>
        <taxon>Chitinophaga</taxon>
    </lineage>
</organism>
<dbReference type="NCBIfam" id="TIGR01730">
    <property type="entry name" value="RND_mfp"/>
    <property type="match status" value="1"/>
</dbReference>
<dbReference type="Pfam" id="PF25973">
    <property type="entry name" value="BSH_CzcB"/>
    <property type="match status" value="1"/>
</dbReference>
<evidence type="ECO:0000313" key="6">
    <source>
        <dbReference type="EMBL" id="WZN45531.1"/>
    </source>
</evidence>
<gene>
    <name evidence="6" type="ORF">WJU22_21770</name>
</gene>
<dbReference type="InterPro" id="IPR058792">
    <property type="entry name" value="Beta-barrel_RND_2"/>
</dbReference>
<feature type="domain" description="CzcB-like barrel-sandwich hybrid" evidence="5">
    <location>
        <begin position="70"/>
        <end position="208"/>
    </location>
</feature>
<protein>
    <submittedName>
        <fullName evidence="6">Efflux RND transporter periplasmic adaptor subunit</fullName>
    </submittedName>
</protein>
<sequence length="360" mass="39409">MTSTKIYALAVLLAAAGCSTPQPESQPATRRCIAPELRERIQLETIRQAHWQPNLPLTGMVGYDEERVYRFVPLLSGVVSQMNVKLGDRVRKGQLLMEIQSPELSTMATELATARAQLALAQRKLQAEQQLRQSGVSADKDLLEAQAEAAAAQSAIARITKSAAIYGGSLESGTLLVRAALDGYIVEKNVVAGAQVEASQNPLFVLSDLEEVWVQANIYTGQLGEISKGQVARITTTAYPGKVFEGRIDRLSGVFDPEERVLKAIITLHNRDLRLKPGMMVEVAVQKAAEAVAAVPVSAAVFDNNRFHVLKYRNECEVDIIPVETAFETKDTLYIRKGVAPGDTIITRNPLLIYAWLKDN</sequence>
<evidence type="ECO:0000256" key="1">
    <source>
        <dbReference type="ARBA" id="ARBA00009477"/>
    </source>
</evidence>
<evidence type="ECO:0000259" key="4">
    <source>
        <dbReference type="Pfam" id="PF25954"/>
    </source>
</evidence>
<comment type="similarity">
    <text evidence="1">Belongs to the membrane fusion protein (MFP) (TC 8.A.1) family.</text>
</comment>
<dbReference type="Gene3D" id="1.10.287.470">
    <property type="entry name" value="Helix hairpin bin"/>
    <property type="match status" value="1"/>
</dbReference>
<dbReference type="Proteomes" id="UP001449657">
    <property type="component" value="Chromosome"/>
</dbReference>
<dbReference type="EMBL" id="CP150096">
    <property type="protein sequence ID" value="WZN45531.1"/>
    <property type="molecule type" value="Genomic_DNA"/>
</dbReference>
<dbReference type="InterPro" id="IPR051909">
    <property type="entry name" value="MFP_Cation_Efflux"/>
</dbReference>